<reference evidence="2 3" key="1">
    <citation type="submission" date="2019-04" db="EMBL/GenBank/DDBJ databases">
        <title>An improved genome assembly and genetic linkage map for asparagus bean, Vigna unguiculata ssp. sesquipedialis.</title>
        <authorList>
            <person name="Xia Q."/>
            <person name="Zhang R."/>
            <person name="Dong Y."/>
        </authorList>
    </citation>
    <scope>NUCLEOTIDE SEQUENCE [LARGE SCALE GENOMIC DNA]</scope>
    <source>
        <tissue evidence="2">Leaf</tissue>
    </source>
</reference>
<evidence type="ECO:0000313" key="2">
    <source>
        <dbReference type="EMBL" id="QCD86644.1"/>
    </source>
</evidence>
<keyword evidence="1" id="KW-0732">Signal</keyword>
<dbReference type="Proteomes" id="UP000501690">
    <property type="component" value="Linkage Group LG3"/>
</dbReference>
<name>A0A4D6LEE9_VIGUN</name>
<feature type="chain" id="PRO_5020022589" evidence="1">
    <location>
        <begin position="22"/>
        <end position="56"/>
    </location>
</feature>
<sequence length="56" mass="6125">MRRRMLCRTACWLSQMSSCLANILPIVAWKVASEIEEETRDTLSGQGRAVGLGAGT</sequence>
<accession>A0A4D6LEE9</accession>
<dbReference type="AlphaFoldDB" id="A0A4D6LEE9"/>
<organism evidence="2 3">
    <name type="scientific">Vigna unguiculata</name>
    <name type="common">Cowpea</name>
    <dbReference type="NCBI Taxonomy" id="3917"/>
    <lineage>
        <taxon>Eukaryota</taxon>
        <taxon>Viridiplantae</taxon>
        <taxon>Streptophyta</taxon>
        <taxon>Embryophyta</taxon>
        <taxon>Tracheophyta</taxon>
        <taxon>Spermatophyta</taxon>
        <taxon>Magnoliopsida</taxon>
        <taxon>eudicotyledons</taxon>
        <taxon>Gunneridae</taxon>
        <taxon>Pentapetalae</taxon>
        <taxon>rosids</taxon>
        <taxon>fabids</taxon>
        <taxon>Fabales</taxon>
        <taxon>Fabaceae</taxon>
        <taxon>Papilionoideae</taxon>
        <taxon>50 kb inversion clade</taxon>
        <taxon>NPAAA clade</taxon>
        <taxon>indigoferoid/millettioid clade</taxon>
        <taxon>Phaseoleae</taxon>
        <taxon>Vigna</taxon>
    </lineage>
</organism>
<proteinExistence type="predicted"/>
<feature type="signal peptide" evidence="1">
    <location>
        <begin position="1"/>
        <end position="21"/>
    </location>
</feature>
<evidence type="ECO:0000256" key="1">
    <source>
        <dbReference type="SAM" id="SignalP"/>
    </source>
</evidence>
<protein>
    <submittedName>
        <fullName evidence="2">Uncharacterized protein</fullName>
    </submittedName>
</protein>
<dbReference type="EMBL" id="CP039347">
    <property type="protein sequence ID" value="QCD86644.1"/>
    <property type="molecule type" value="Genomic_DNA"/>
</dbReference>
<keyword evidence="3" id="KW-1185">Reference proteome</keyword>
<evidence type="ECO:0000313" key="3">
    <source>
        <dbReference type="Proteomes" id="UP000501690"/>
    </source>
</evidence>
<gene>
    <name evidence="2" type="ORF">DEO72_LG3g1168</name>
</gene>